<dbReference type="Proteomes" id="UP000054538">
    <property type="component" value="Unassembled WGS sequence"/>
</dbReference>
<keyword evidence="2" id="KW-1185">Reference proteome</keyword>
<evidence type="ECO:0000313" key="1">
    <source>
        <dbReference type="EMBL" id="KIK79429.1"/>
    </source>
</evidence>
<dbReference type="OrthoDB" id="119257at2759"/>
<dbReference type="Pfam" id="PF14223">
    <property type="entry name" value="Retrotran_gag_2"/>
    <property type="match status" value="1"/>
</dbReference>
<dbReference type="HOGENOM" id="CLU_048314_1_0_1"/>
<dbReference type="AlphaFoldDB" id="A0A0D0DET2"/>
<proteinExistence type="predicted"/>
<organism evidence="1 2">
    <name type="scientific">Paxillus rubicundulus Ve08.2h10</name>
    <dbReference type="NCBI Taxonomy" id="930991"/>
    <lineage>
        <taxon>Eukaryota</taxon>
        <taxon>Fungi</taxon>
        <taxon>Dikarya</taxon>
        <taxon>Basidiomycota</taxon>
        <taxon>Agaricomycotina</taxon>
        <taxon>Agaricomycetes</taxon>
        <taxon>Agaricomycetidae</taxon>
        <taxon>Boletales</taxon>
        <taxon>Paxilineae</taxon>
        <taxon>Paxillaceae</taxon>
        <taxon>Paxillus</taxon>
    </lineage>
</organism>
<name>A0A0D0DET2_9AGAM</name>
<dbReference type="EMBL" id="KN826284">
    <property type="protein sequence ID" value="KIK79429.1"/>
    <property type="molecule type" value="Genomic_DNA"/>
</dbReference>
<gene>
    <name evidence="1" type="ORF">PAXRUDRAFT_161319</name>
</gene>
<sequence length="268" mass="29509">MGKYDHILTLTGTDNYHAWQTDIKYVLAAEDLWCHISTETDPSDPLNFTSLKPIPADLTSPTEAEITAIHKWLVDDVKVKGFIHCFLSTPICQLIPENQVMTAWAIWDLIGCHYGQKDLSMQFILPKQLAALCMKDASDTSHYVGEHLSLCCRLLKMGANFSEEESVFQLLTGLPLSSEWRMFKSQLKQQLHNAYSRTVITSALGVGNSISATFQHNAMTFDSCSTCICSEASHQLNEKALAGPGSEYAAMASMGAVVLGETNPITGL</sequence>
<dbReference type="STRING" id="930991.A0A0D0DET2"/>
<reference evidence="2" key="2">
    <citation type="submission" date="2015-01" db="EMBL/GenBank/DDBJ databases">
        <title>Evolutionary Origins and Diversification of the Mycorrhizal Mutualists.</title>
        <authorList>
            <consortium name="DOE Joint Genome Institute"/>
            <consortium name="Mycorrhizal Genomics Consortium"/>
            <person name="Kohler A."/>
            <person name="Kuo A."/>
            <person name="Nagy L.G."/>
            <person name="Floudas D."/>
            <person name="Copeland A."/>
            <person name="Barry K.W."/>
            <person name="Cichocki N."/>
            <person name="Veneault-Fourrey C."/>
            <person name="LaButti K."/>
            <person name="Lindquist E.A."/>
            <person name="Lipzen A."/>
            <person name="Lundell T."/>
            <person name="Morin E."/>
            <person name="Murat C."/>
            <person name="Riley R."/>
            <person name="Ohm R."/>
            <person name="Sun H."/>
            <person name="Tunlid A."/>
            <person name="Henrissat B."/>
            <person name="Grigoriev I.V."/>
            <person name="Hibbett D.S."/>
            <person name="Martin F."/>
        </authorList>
    </citation>
    <scope>NUCLEOTIDE SEQUENCE [LARGE SCALE GENOMIC DNA]</scope>
    <source>
        <strain evidence="2">Ve08.2h10</strain>
    </source>
</reference>
<dbReference type="InParanoid" id="A0A0D0DET2"/>
<reference evidence="1 2" key="1">
    <citation type="submission" date="2014-04" db="EMBL/GenBank/DDBJ databases">
        <authorList>
            <consortium name="DOE Joint Genome Institute"/>
            <person name="Kuo A."/>
            <person name="Kohler A."/>
            <person name="Jargeat P."/>
            <person name="Nagy L.G."/>
            <person name="Floudas D."/>
            <person name="Copeland A."/>
            <person name="Barry K.W."/>
            <person name="Cichocki N."/>
            <person name="Veneault-Fourrey C."/>
            <person name="LaButti K."/>
            <person name="Lindquist E.A."/>
            <person name="Lipzen A."/>
            <person name="Lundell T."/>
            <person name="Morin E."/>
            <person name="Murat C."/>
            <person name="Sun H."/>
            <person name="Tunlid A."/>
            <person name="Henrissat B."/>
            <person name="Grigoriev I.V."/>
            <person name="Hibbett D.S."/>
            <person name="Martin F."/>
            <person name="Nordberg H.P."/>
            <person name="Cantor M.N."/>
            <person name="Hua S.X."/>
        </authorList>
    </citation>
    <scope>NUCLEOTIDE SEQUENCE [LARGE SCALE GENOMIC DNA]</scope>
    <source>
        <strain evidence="1 2">Ve08.2h10</strain>
    </source>
</reference>
<protein>
    <submittedName>
        <fullName evidence="1">Unplaced genomic scaffold scaffold_1462, whole genome shotgun sequence</fullName>
    </submittedName>
</protein>
<accession>A0A0D0DET2</accession>
<evidence type="ECO:0000313" key="2">
    <source>
        <dbReference type="Proteomes" id="UP000054538"/>
    </source>
</evidence>